<organism evidence="1 2">
    <name type="scientific">Nephila pilipes</name>
    <name type="common">Giant wood spider</name>
    <name type="synonym">Nephila maculata</name>
    <dbReference type="NCBI Taxonomy" id="299642"/>
    <lineage>
        <taxon>Eukaryota</taxon>
        <taxon>Metazoa</taxon>
        <taxon>Ecdysozoa</taxon>
        <taxon>Arthropoda</taxon>
        <taxon>Chelicerata</taxon>
        <taxon>Arachnida</taxon>
        <taxon>Araneae</taxon>
        <taxon>Araneomorphae</taxon>
        <taxon>Entelegynae</taxon>
        <taxon>Araneoidea</taxon>
        <taxon>Nephilidae</taxon>
        <taxon>Nephila</taxon>
    </lineage>
</organism>
<dbReference type="Proteomes" id="UP000887013">
    <property type="component" value="Unassembled WGS sequence"/>
</dbReference>
<accession>A0A8X6R1Y7</accession>
<keyword evidence="2" id="KW-1185">Reference proteome</keyword>
<evidence type="ECO:0000313" key="1">
    <source>
        <dbReference type="EMBL" id="GFU42679.1"/>
    </source>
</evidence>
<dbReference type="EMBL" id="BMAW01036122">
    <property type="protein sequence ID" value="GFU42679.1"/>
    <property type="molecule type" value="Genomic_DNA"/>
</dbReference>
<dbReference type="AlphaFoldDB" id="A0A8X6R1Y7"/>
<reference evidence="1" key="1">
    <citation type="submission" date="2020-08" db="EMBL/GenBank/DDBJ databases">
        <title>Multicomponent nature underlies the extraordinary mechanical properties of spider dragline silk.</title>
        <authorList>
            <person name="Kono N."/>
            <person name="Nakamura H."/>
            <person name="Mori M."/>
            <person name="Yoshida Y."/>
            <person name="Ohtoshi R."/>
            <person name="Malay A.D."/>
            <person name="Moran D.A.P."/>
            <person name="Tomita M."/>
            <person name="Numata K."/>
            <person name="Arakawa K."/>
        </authorList>
    </citation>
    <scope>NUCLEOTIDE SEQUENCE</scope>
</reference>
<proteinExistence type="predicted"/>
<evidence type="ECO:0000313" key="2">
    <source>
        <dbReference type="Proteomes" id="UP000887013"/>
    </source>
</evidence>
<gene>
    <name evidence="1" type="ORF">NPIL_355671</name>
</gene>
<sequence length="116" mass="13560">MIKDTRLSNMKIFEKSIFFFEDKPTYKMDHQPYRGATRQLEYWVSELGSILTSEFASCPFRDSNNSPIKKISPKTTPTKSLKRKEINENSFITPLQRKTVKRTILISSYLELTTSN</sequence>
<name>A0A8X6R1Y7_NEPPI</name>
<protein>
    <submittedName>
        <fullName evidence="1">Uncharacterized protein</fullName>
    </submittedName>
</protein>
<comment type="caution">
    <text evidence="1">The sequence shown here is derived from an EMBL/GenBank/DDBJ whole genome shotgun (WGS) entry which is preliminary data.</text>
</comment>